<reference evidence="1" key="1">
    <citation type="submission" date="2018-06" db="EMBL/GenBank/DDBJ databases">
        <authorList>
            <person name="Zhirakovskaya E."/>
        </authorList>
    </citation>
    <scope>NUCLEOTIDE SEQUENCE</scope>
</reference>
<accession>A0A3B0SN30</accession>
<gene>
    <name evidence="1" type="ORF">MNBD_ALPHA07-741</name>
</gene>
<protein>
    <submittedName>
        <fullName evidence="1">Uncharacterized protein</fullName>
    </submittedName>
</protein>
<dbReference type="EMBL" id="UOEG01000308">
    <property type="protein sequence ID" value="VAW05830.1"/>
    <property type="molecule type" value="Genomic_DNA"/>
</dbReference>
<proteinExistence type="predicted"/>
<dbReference type="AlphaFoldDB" id="A0A3B0SN30"/>
<sequence length="503" mass="54905">MRFILPLALAFTATTATAQSPETSLARDGLEKTIAQLSQNPAENGFEIGMLQTLRAVEKTLQIRYQYGLGDSIAGMPLLRLDIGDMQNPAPKPSTPGTLSDLIDGFVKDMGTARTTLEQAETAGIAPFDLGLQDIWFDINSNGTRDAAESAFATLGPIILGRRAARDLTSSDAASQPLNIRFDEADHAWLLAYTHMLSGFGNLYLAFDPEPVLRDLADKRAALANAPEIPNIYDPDVINVEIARLKAEAAEIELQLAAIVAQITPLSDRRNAIYAELDDTSDEIQKAALADELDMLDSDLAPLEQKDREFWQSSRLIRNEINAAKAKLYTAPGQLQVMGAQFLPSIDLSYVVITALAQQPDPARIRAAHEDWRAMISQNRNFWKLLALETDNTREWIPNASQTSALPITIPPGLAEGWQSILNDIEAVLDGKLLITHPLLPEGYGISIPAYVADPAPLNIVNWIHGIGAYPYAARGPRLTDQSWQAFQRLATGNAGGFALLFN</sequence>
<name>A0A3B0SN30_9ZZZZ</name>
<evidence type="ECO:0000313" key="1">
    <source>
        <dbReference type="EMBL" id="VAW05830.1"/>
    </source>
</evidence>
<organism evidence="1">
    <name type="scientific">hydrothermal vent metagenome</name>
    <dbReference type="NCBI Taxonomy" id="652676"/>
    <lineage>
        <taxon>unclassified sequences</taxon>
        <taxon>metagenomes</taxon>
        <taxon>ecological metagenomes</taxon>
    </lineage>
</organism>